<dbReference type="Proteomes" id="UP001143463">
    <property type="component" value="Unassembled WGS sequence"/>
</dbReference>
<feature type="binding site" evidence="11">
    <location>
        <position position="139"/>
    </location>
    <ligand>
        <name>Zn(2+)</name>
        <dbReference type="ChEBI" id="CHEBI:29105"/>
    </ligand>
</feature>
<dbReference type="Gene3D" id="1.10.10.10">
    <property type="entry name" value="Winged helix-like DNA-binding domain superfamily/Winged helix DNA-binding domain"/>
    <property type="match status" value="1"/>
</dbReference>
<dbReference type="InterPro" id="IPR036390">
    <property type="entry name" value="WH_DNA-bd_sf"/>
</dbReference>
<dbReference type="GO" id="GO:0045892">
    <property type="term" value="P:negative regulation of DNA-templated transcription"/>
    <property type="evidence" value="ECO:0007669"/>
    <property type="project" value="TreeGrafter"/>
</dbReference>
<comment type="caution">
    <text evidence="12">The sequence shown here is derived from an EMBL/GenBank/DDBJ whole genome shotgun (WGS) entry which is preliminary data.</text>
</comment>
<evidence type="ECO:0000256" key="4">
    <source>
        <dbReference type="ARBA" id="ARBA00022491"/>
    </source>
</evidence>
<dbReference type="GO" id="GO:1900376">
    <property type="term" value="P:regulation of secondary metabolite biosynthetic process"/>
    <property type="evidence" value="ECO:0007669"/>
    <property type="project" value="TreeGrafter"/>
</dbReference>
<keyword evidence="13" id="KW-1185">Reference proteome</keyword>
<evidence type="ECO:0000256" key="10">
    <source>
        <dbReference type="ARBA" id="ARBA00023163"/>
    </source>
</evidence>
<dbReference type="SUPFAM" id="SSF46785">
    <property type="entry name" value="Winged helix' DNA-binding domain"/>
    <property type="match status" value="1"/>
</dbReference>
<dbReference type="GO" id="GO:0008270">
    <property type="term" value="F:zinc ion binding"/>
    <property type="evidence" value="ECO:0007669"/>
    <property type="project" value="TreeGrafter"/>
</dbReference>
<comment type="cofactor">
    <cofactor evidence="11">
        <name>Zn(2+)</name>
        <dbReference type="ChEBI" id="CHEBI:29105"/>
    </cofactor>
    <text evidence="11">Binds 1 zinc ion per subunit.</text>
</comment>
<comment type="subcellular location">
    <subcellularLocation>
        <location evidence="1">Cytoplasm</location>
    </subcellularLocation>
</comment>
<keyword evidence="8" id="KW-0805">Transcription regulation</keyword>
<evidence type="ECO:0000256" key="1">
    <source>
        <dbReference type="ARBA" id="ARBA00004496"/>
    </source>
</evidence>
<dbReference type="InterPro" id="IPR002481">
    <property type="entry name" value="FUR"/>
</dbReference>
<evidence type="ECO:0000313" key="12">
    <source>
        <dbReference type="EMBL" id="GLL15789.1"/>
    </source>
</evidence>
<dbReference type="PANTHER" id="PTHR33202">
    <property type="entry name" value="ZINC UPTAKE REGULATION PROTEIN"/>
    <property type="match status" value="1"/>
</dbReference>
<organism evidence="12 13">
    <name type="scientific">Pseudonocardia halophobica</name>
    <dbReference type="NCBI Taxonomy" id="29401"/>
    <lineage>
        <taxon>Bacteria</taxon>
        <taxon>Bacillati</taxon>
        <taxon>Actinomycetota</taxon>
        <taxon>Actinomycetes</taxon>
        <taxon>Pseudonocardiales</taxon>
        <taxon>Pseudonocardiaceae</taxon>
        <taxon>Pseudonocardia</taxon>
    </lineage>
</organism>
<evidence type="ECO:0000256" key="6">
    <source>
        <dbReference type="ARBA" id="ARBA00022833"/>
    </source>
</evidence>
<evidence type="ECO:0000256" key="2">
    <source>
        <dbReference type="ARBA" id="ARBA00007957"/>
    </source>
</evidence>
<name>A0A9W6UG54_9PSEU</name>
<comment type="similarity">
    <text evidence="2">Belongs to the Fur family.</text>
</comment>
<dbReference type="AlphaFoldDB" id="A0A9W6UG54"/>
<reference evidence="12" key="1">
    <citation type="journal article" date="2014" name="Int. J. Syst. Evol. Microbiol.">
        <title>Complete genome sequence of Corynebacterium casei LMG S-19264T (=DSM 44701T), isolated from a smear-ripened cheese.</title>
        <authorList>
            <consortium name="US DOE Joint Genome Institute (JGI-PGF)"/>
            <person name="Walter F."/>
            <person name="Albersmeier A."/>
            <person name="Kalinowski J."/>
            <person name="Ruckert C."/>
        </authorList>
    </citation>
    <scope>NUCLEOTIDE SEQUENCE</scope>
    <source>
        <strain evidence="12">VKM Ac-1069</strain>
    </source>
</reference>
<evidence type="ECO:0000256" key="9">
    <source>
        <dbReference type="ARBA" id="ARBA00023125"/>
    </source>
</evidence>
<dbReference type="CDD" id="cd07153">
    <property type="entry name" value="Fur_like"/>
    <property type="match status" value="1"/>
</dbReference>
<evidence type="ECO:0000256" key="8">
    <source>
        <dbReference type="ARBA" id="ARBA00023015"/>
    </source>
</evidence>
<keyword evidence="9" id="KW-0238">DNA-binding</keyword>
<dbReference type="EMBL" id="BSFQ01000055">
    <property type="protein sequence ID" value="GLL15789.1"/>
    <property type="molecule type" value="Genomic_DNA"/>
</dbReference>
<dbReference type="GO" id="GO:0003700">
    <property type="term" value="F:DNA-binding transcription factor activity"/>
    <property type="evidence" value="ECO:0007669"/>
    <property type="project" value="InterPro"/>
</dbReference>
<feature type="binding site" evidence="11">
    <location>
        <position position="102"/>
    </location>
    <ligand>
        <name>Zn(2+)</name>
        <dbReference type="ChEBI" id="CHEBI:29105"/>
    </ligand>
</feature>
<dbReference type="Gene3D" id="3.30.1490.190">
    <property type="match status" value="1"/>
</dbReference>
<keyword evidence="5 11" id="KW-0479">Metal-binding</keyword>
<protein>
    <submittedName>
        <fullName evidence="12">Transcriptional repressor</fullName>
    </submittedName>
</protein>
<feature type="binding site" evidence="11">
    <location>
        <position position="99"/>
    </location>
    <ligand>
        <name>Zn(2+)</name>
        <dbReference type="ChEBI" id="CHEBI:29105"/>
    </ligand>
</feature>
<dbReference type="InterPro" id="IPR043135">
    <property type="entry name" value="Fur_C"/>
</dbReference>
<keyword evidence="6 11" id="KW-0862">Zinc</keyword>
<dbReference type="InterPro" id="IPR036388">
    <property type="entry name" value="WH-like_DNA-bd_sf"/>
</dbReference>
<keyword evidence="3" id="KW-0963">Cytoplasm</keyword>
<reference evidence="12" key="2">
    <citation type="submission" date="2023-01" db="EMBL/GenBank/DDBJ databases">
        <authorList>
            <person name="Sun Q."/>
            <person name="Evtushenko L."/>
        </authorList>
    </citation>
    <scope>NUCLEOTIDE SEQUENCE</scope>
    <source>
        <strain evidence="12">VKM Ac-1069</strain>
    </source>
</reference>
<dbReference type="PANTHER" id="PTHR33202:SF18">
    <property type="entry name" value="TRANSCRIPTIONAL REGULATOR FURA"/>
    <property type="match status" value="1"/>
</dbReference>
<keyword evidence="10" id="KW-0804">Transcription</keyword>
<accession>A0A9W6UG54</accession>
<evidence type="ECO:0000256" key="3">
    <source>
        <dbReference type="ARBA" id="ARBA00022490"/>
    </source>
</evidence>
<dbReference type="GO" id="GO:0000976">
    <property type="term" value="F:transcription cis-regulatory region binding"/>
    <property type="evidence" value="ECO:0007669"/>
    <property type="project" value="TreeGrafter"/>
</dbReference>
<gene>
    <name evidence="12" type="ORF">GCM10017577_69430</name>
</gene>
<dbReference type="RefSeq" id="WP_037053577.1">
    <property type="nucleotide sequence ID" value="NZ_BAAAUZ010000084.1"/>
</dbReference>
<feature type="binding site" evidence="11">
    <location>
        <position position="142"/>
    </location>
    <ligand>
        <name>Zn(2+)</name>
        <dbReference type="ChEBI" id="CHEBI:29105"/>
    </ligand>
</feature>
<evidence type="ECO:0000313" key="13">
    <source>
        <dbReference type="Proteomes" id="UP001143463"/>
    </source>
</evidence>
<proteinExistence type="inferred from homology"/>
<keyword evidence="7" id="KW-0408">Iron</keyword>
<evidence type="ECO:0000256" key="5">
    <source>
        <dbReference type="ARBA" id="ARBA00022723"/>
    </source>
</evidence>
<sequence>MDDLTALLRGKGLRSTPHRRAVLHALADRPHSTAVEVAEVVAHAGAAAGPSAVSELSRQGLYNVLEDLRRVGLVRSIEPAGSATRFELQHGDNHHHLVCRVCGRVRDVPCAVGSAPCLEAGPQEGFEIDEAELVFWGRCAECAAR</sequence>
<keyword evidence="4" id="KW-0678">Repressor</keyword>
<dbReference type="Pfam" id="PF01475">
    <property type="entry name" value="FUR"/>
    <property type="match status" value="1"/>
</dbReference>
<evidence type="ECO:0000256" key="7">
    <source>
        <dbReference type="ARBA" id="ARBA00023004"/>
    </source>
</evidence>
<evidence type="ECO:0000256" key="11">
    <source>
        <dbReference type="PIRSR" id="PIRSR602481-1"/>
    </source>
</evidence>
<dbReference type="GO" id="GO:0005737">
    <property type="term" value="C:cytoplasm"/>
    <property type="evidence" value="ECO:0007669"/>
    <property type="project" value="UniProtKB-SubCell"/>
</dbReference>